<dbReference type="Gene3D" id="1.25.40.20">
    <property type="entry name" value="Ankyrin repeat-containing domain"/>
    <property type="match status" value="1"/>
</dbReference>
<proteinExistence type="predicted"/>
<reference evidence="4 5" key="1">
    <citation type="submission" date="2024-10" db="EMBL/GenBank/DDBJ databases">
        <title>The Natural Products Discovery Center: Release of the First 8490 Sequenced Strains for Exploring Actinobacteria Biosynthetic Diversity.</title>
        <authorList>
            <person name="Kalkreuter E."/>
            <person name="Kautsar S.A."/>
            <person name="Yang D."/>
            <person name="Bader C.D."/>
            <person name="Teijaro C.N."/>
            <person name="Fluegel L."/>
            <person name="Davis C.M."/>
            <person name="Simpson J.R."/>
            <person name="Lauterbach L."/>
            <person name="Steele A.D."/>
            <person name="Gui C."/>
            <person name="Meng S."/>
            <person name="Li G."/>
            <person name="Viehrig K."/>
            <person name="Ye F."/>
            <person name="Su P."/>
            <person name="Kiefer A.F."/>
            <person name="Nichols A."/>
            <person name="Cepeda A.J."/>
            <person name="Yan W."/>
            <person name="Fan B."/>
            <person name="Jiang Y."/>
            <person name="Adhikari A."/>
            <person name="Zheng C.-J."/>
            <person name="Schuster L."/>
            <person name="Cowan T.M."/>
            <person name="Smanski M.J."/>
            <person name="Chevrette M.G."/>
            <person name="De Carvalho L.P.S."/>
            <person name="Shen B."/>
        </authorList>
    </citation>
    <scope>NUCLEOTIDE SEQUENCE [LARGE SCALE GENOMIC DNA]</scope>
    <source>
        <strain evidence="4 5">NPDC007147</strain>
    </source>
</reference>
<keyword evidence="2 3" id="KW-0040">ANK repeat</keyword>
<protein>
    <submittedName>
        <fullName evidence="4">Ankyrin repeat domain-containing protein</fullName>
    </submittedName>
</protein>
<evidence type="ECO:0000313" key="4">
    <source>
        <dbReference type="EMBL" id="MFE9171828.1"/>
    </source>
</evidence>
<evidence type="ECO:0000256" key="1">
    <source>
        <dbReference type="ARBA" id="ARBA00022737"/>
    </source>
</evidence>
<dbReference type="PROSITE" id="PS50297">
    <property type="entry name" value="ANK_REP_REGION"/>
    <property type="match status" value="1"/>
</dbReference>
<sequence length="136" mass="14129">MSSGALTPEQTDRVVAIAMDLAREGSTEQLVEFVEHGLPVDVTDAGGNSLLMLAAYHGHADTVQALLRLGADPDLRNARDQAPIAGALFKGSDEVVAVLWEAGADLDAGTPSARTAASMFGREHLLTGRPGHRSAG</sequence>
<dbReference type="EMBL" id="JBIAFJ010000018">
    <property type="protein sequence ID" value="MFE9171828.1"/>
    <property type="molecule type" value="Genomic_DNA"/>
</dbReference>
<dbReference type="Proteomes" id="UP001601197">
    <property type="component" value="Unassembled WGS sequence"/>
</dbReference>
<gene>
    <name evidence="4" type="ORF">ACFYNZ_20380</name>
</gene>
<comment type="caution">
    <text evidence="4">The sequence shown here is derived from an EMBL/GenBank/DDBJ whole genome shotgun (WGS) entry which is preliminary data.</text>
</comment>
<dbReference type="PROSITE" id="PS50088">
    <property type="entry name" value="ANK_REPEAT"/>
    <property type="match status" value="1"/>
</dbReference>
<dbReference type="Pfam" id="PF12796">
    <property type="entry name" value="Ank_2"/>
    <property type="match status" value="1"/>
</dbReference>
<name>A0ABW6KYT5_9ACTN</name>
<feature type="repeat" description="ANK" evidence="3">
    <location>
        <begin position="46"/>
        <end position="78"/>
    </location>
</feature>
<dbReference type="PANTHER" id="PTHR24171">
    <property type="entry name" value="ANKYRIN REPEAT DOMAIN-CONTAINING PROTEIN 39-RELATED"/>
    <property type="match status" value="1"/>
</dbReference>
<keyword evidence="5" id="KW-1185">Reference proteome</keyword>
<dbReference type="RefSeq" id="WP_073952793.1">
    <property type="nucleotide sequence ID" value="NZ_JBIAFJ010000018.1"/>
</dbReference>
<keyword evidence="1" id="KW-0677">Repeat</keyword>
<evidence type="ECO:0000256" key="3">
    <source>
        <dbReference type="PROSITE-ProRule" id="PRU00023"/>
    </source>
</evidence>
<dbReference type="InterPro" id="IPR036770">
    <property type="entry name" value="Ankyrin_rpt-contain_sf"/>
</dbReference>
<dbReference type="SUPFAM" id="SSF48403">
    <property type="entry name" value="Ankyrin repeat"/>
    <property type="match status" value="1"/>
</dbReference>
<organism evidence="4 5">
    <name type="scientific">Streptomyces kebangsaanensis</name>
    <dbReference type="NCBI Taxonomy" id="864058"/>
    <lineage>
        <taxon>Bacteria</taxon>
        <taxon>Bacillati</taxon>
        <taxon>Actinomycetota</taxon>
        <taxon>Actinomycetes</taxon>
        <taxon>Kitasatosporales</taxon>
        <taxon>Streptomycetaceae</taxon>
        <taxon>Streptomyces</taxon>
    </lineage>
</organism>
<dbReference type="SMART" id="SM00248">
    <property type="entry name" value="ANK"/>
    <property type="match status" value="2"/>
</dbReference>
<accession>A0ABW6KYT5</accession>
<evidence type="ECO:0000313" key="5">
    <source>
        <dbReference type="Proteomes" id="UP001601197"/>
    </source>
</evidence>
<dbReference type="InterPro" id="IPR002110">
    <property type="entry name" value="Ankyrin_rpt"/>
</dbReference>
<evidence type="ECO:0000256" key="2">
    <source>
        <dbReference type="ARBA" id="ARBA00023043"/>
    </source>
</evidence>